<dbReference type="Proteomes" id="UP000199013">
    <property type="component" value="Unassembled WGS sequence"/>
</dbReference>
<evidence type="ECO:0000259" key="5">
    <source>
        <dbReference type="Pfam" id="PF00171"/>
    </source>
</evidence>
<dbReference type="PANTHER" id="PTHR11699">
    <property type="entry name" value="ALDEHYDE DEHYDROGENASE-RELATED"/>
    <property type="match status" value="1"/>
</dbReference>
<evidence type="ECO:0000313" key="7">
    <source>
        <dbReference type="Proteomes" id="UP000199013"/>
    </source>
</evidence>
<gene>
    <name evidence="6" type="primary">dhaS</name>
    <name evidence="6" type="ORF">FDG2_3882</name>
</gene>
<keyword evidence="7" id="KW-1185">Reference proteome</keyword>
<proteinExistence type="inferred from homology"/>
<dbReference type="GO" id="GO:0004029">
    <property type="term" value="F:aldehyde dehydrogenase (NAD+) activity"/>
    <property type="evidence" value="ECO:0007669"/>
    <property type="project" value="UniProtKB-EC"/>
</dbReference>
<protein>
    <submittedName>
        <fullName evidence="6">Putative aldehyde dehydrogenase DhaS</fullName>
        <ecNumber evidence="6">1.2.1.3</ecNumber>
    </submittedName>
</protein>
<dbReference type="AlphaFoldDB" id="A0A1C3P1J7"/>
<dbReference type="EC" id="1.2.1.3" evidence="6"/>
<dbReference type="PROSITE" id="PS00687">
    <property type="entry name" value="ALDEHYDE_DEHYDR_GLU"/>
    <property type="match status" value="1"/>
</dbReference>
<dbReference type="EMBL" id="FLUV01001631">
    <property type="protein sequence ID" value="SBW23686.1"/>
    <property type="molecule type" value="Genomic_DNA"/>
</dbReference>
<dbReference type="InterPro" id="IPR016160">
    <property type="entry name" value="Ald_DH_CS_CYS"/>
</dbReference>
<dbReference type="FunFam" id="3.40.309.10:FF:000012">
    <property type="entry name" value="Betaine aldehyde dehydrogenase"/>
    <property type="match status" value="1"/>
</dbReference>
<dbReference type="InterPro" id="IPR016163">
    <property type="entry name" value="Ald_DH_C"/>
</dbReference>
<organism evidence="6 7">
    <name type="scientific">Candidatus Protofrankia californiensis</name>
    <dbReference type="NCBI Taxonomy" id="1839754"/>
    <lineage>
        <taxon>Bacteria</taxon>
        <taxon>Bacillati</taxon>
        <taxon>Actinomycetota</taxon>
        <taxon>Actinomycetes</taxon>
        <taxon>Frankiales</taxon>
        <taxon>Frankiaceae</taxon>
        <taxon>Protofrankia</taxon>
    </lineage>
</organism>
<evidence type="ECO:0000256" key="3">
    <source>
        <dbReference type="PROSITE-ProRule" id="PRU10007"/>
    </source>
</evidence>
<dbReference type="InterPro" id="IPR015590">
    <property type="entry name" value="Aldehyde_DH_dom"/>
</dbReference>
<reference evidence="7" key="1">
    <citation type="submission" date="2016-02" db="EMBL/GenBank/DDBJ databases">
        <authorList>
            <person name="Wibberg D."/>
        </authorList>
    </citation>
    <scope>NUCLEOTIDE SEQUENCE [LARGE SCALE GENOMIC DNA]</scope>
</reference>
<dbReference type="InterPro" id="IPR029510">
    <property type="entry name" value="Ald_DH_CS_GLU"/>
</dbReference>
<dbReference type="Pfam" id="PF00171">
    <property type="entry name" value="Aldedh"/>
    <property type="match status" value="1"/>
</dbReference>
<dbReference type="SUPFAM" id="SSF53720">
    <property type="entry name" value="ALDH-like"/>
    <property type="match status" value="1"/>
</dbReference>
<evidence type="ECO:0000256" key="1">
    <source>
        <dbReference type="ARBA" id="ARBA00009986"/>
    </source>
</evidence>
<dbReference type="FunFam" id="3.40.605.10:FF:000026">
    <property type="entry name" value="Aldehyde dehydrogenase, putative"/>
    <property type="match status" value="1"/>
</dbReference>
<dbReference type="Gene3D" id="3.40.309.10">
    <property type="entry name" value="Aldehyde Dehydrogenase, Chain A, domain 2"/>
    <property type="match status" value="1"/>
</dbReference>
<evidence type="ECO:0000313" key="6">
    <source>
        <dbReference type="EMBL" id="SBW23686.1"/>
    </source>
</evidence>
<dbReference type="PROSITE" id="PS00070">
    <property type="entry name" value="ALDEHYDE_DEHYDR_CYS"/>
    <property type="match status" value="1"/>
</dbReference>
<comment type="similarity">
    <text evidence="1 4">Belongs to the aldehyde dehydrogenase family.</text>
</comment>
<accession>A0A1C3P1J7</accession>
<feature type="domain" description="Aldehyde dehydrogenase" evidence="5">
    <location>
        <begin position="43"/>
        <end position="508"/>
    </location>
</feature>
<dbReference type="InterPro" id="IPR016161">
    <property type="entry name" value="Ald_DH/histidinol_DH"/>
</dbReference>
<dbReference type="FunFam" id="3.40.605.10:FF:000007">
    <property type="entry name" value="NAD/NADP-dependent betaine aldehyde dehydrogenase"/>
    <property type="match status" value="1"/>
</dbReference>
<sequence>MTHVTFVLRYEEVRVTTVADTLVLDSVRTFVSTDKRLLIGGEWVAAASGRTFPTYDPATGERITEVAHGDATDIDRAVAAARRAFEGPWSRFTPSQRQSLLWKVGDALLARAEEFGQLESIDNGKSAAIAQAVDVVWSANVFHYYAGWATKIEGRTITPSVPWLPGSEWHAYTLREPVGVCGQIVPWNFPLLMATWKIAPALATGNTVVLKPAEQTPLTALLLGEIFCELGFPAGVVNIVTGFGDAGAALAAHDDVDKIAFTGSTEVGKKIVGAARGNLKKVSLELGGKSPNIVFADADLESAIAGSANAWLFNHGQCCVAGTRLFVEDSIFEEFTQGVAEFASQVKVGPGLDPTSQLGPLVSQEQLDRVTGYLDQGRADGARALTGGRRIGDTGYYVEPTVLVDVRDDMSVVREEIFGPVVAALPFSAADGPVADANNSEFGLAAGIWTRDISRAHRLAKQLKAGSVWINSYNAFDAAIPFGGYKQSGWGRELGEAALDLYTQTKAINVQL</sequence>
<dbReference type="Gene3D" id="3.40.605.10">
    <property type="entry name" value="Aldehyde Dehydrogenase, Chain A, domain 1"/>
    <property type="match status" value="1"/>
</dbReference>
<dbReference type="InterPro" id="IPR016162">
    <property type="entry name" value="Ald_DH_N"/>
</dbReference>
<feature type="active site" evidence="3">
    <location>
        <position position="285"/>
    </location>
</feature>
<evidence type="ECO:0000256" key="2">
    <source>
        <dbReference type="ARBA" id="ARBA00023002"/>
    </source>
</evidence>
<keyword evidence="2 4" id="KW-0560">Oxidoreductase</keyword>
<name>A0A1C3P1J7_9ACTN</name>
<evidence type="ECO:0000256" key="4">
    <source>
        <dbReference type="RuleBase" id="RU003345"/>
    </source>
</evidence>